<dbReference type="InterPro" id="IPR013783">
    <property type="entry name" value="Ig-like_fold"/>
</dbReference>
<dbReference type="Pfam" id="PF00353">
    <property type="entry name" value="HemolysinCabind"/>
    <property type="match status" value="1"/>
</dbReference>
<dbReference type="SMART" id="SM00327">
    <property type="entry name" value="VWA"/>
    <property type="match status" value="1"/>
</dbReference>
<dbReference type="InterPro" id="IPR002126">
    <property type="entry name" value="Cadherin-like_dom"/>
</dbReference>
<dbReference type="Pfam" id="PF04773">
    <property type="entry name" value="FecR"/>
    <property type="match status" value="1"/>
</dbReference>
<dbReference type="PRINTS" id="PR00313">
    <property type="entry name" value="CABNDNGRPT"/>
</dbReference>
<reference evidence="4 5" key="1">
    <citation type="submission" date="2019-12" db="EMBL/GenBank/DDBJ databases">
        <title>Maritimibacter sp. nov. sp. isolated from sea sand.</title>
        <authorList>
            <person name="Kim J."/>
            <person name="Jeong S.E."/>
            <person name="Jung H.S."/>
            <person name="Jeon C.O."/>
        </authorList>
    </citation>
    <scope>NUCLEOTIDE SEQUENCE [LARGE SCALE GENOMIC DNA]</scope>
    <source>
        <strain evidence="4 5">DP07</strain>
    </source>
</reference>
<dbReference type="Pfam" id="PF17963">
    <property type="entry name" value="Big_9"/>
    <property type="match status" value="5"/>
</dbReference>
<dbReference type="Pfam" id="PF00092">
    <property type="entry name" value="VWA"/>
    <property type="match status" value="1"/>
</dbReference>
<feature type="domain" description="Cadherin" evidence="3">
    <location>
        <begin position="470"/>
        <end position="563"/>
    </location>
</feature>
<proteinExistence type="predicted"/>
<dbReference type="InterPro" id="IPR006860">
    <property type="entry name" value="FecR"/>
</dbReference>
<dbReference type="PROSITE" id="PS50268">
    <property type="entry name" value="CADHERIN_2"/>
    <property type="match status" value="1"/>
</dbReference>
<dbReference type="PROSITE" id="PS00330">
    <property type="entry name" value="HEMOLYSIN_CALCIUM"/>
    <property type="match status" value="1"/>
</dbReference>
<dbReference type="NCBIfam" id="NF012211">
    <property type="entry name" value="tand_rpt_95"/>
    <property type="match status" value="5"/>
</dbReference>
<organism evidence="4 5">
    <name type="scientific">Maritimibacter harenae</name>
    <dbReference type="NCBI Taxonomy" id="2606218"/>
    <lineage>
        <taxon>Bacteria</taxon>
        <taxon>Pseudomonadati</taxon>
        <taxon>Pseudomonadota</taxon>
        <taxon>Alphaproteobacteria</taxon>
        <taxon>Rhodobacterales</taxon>
        <taxon>Roseobacteraceae</taxon>
        <taxon>Maritimibacter</taxon>
    </lineage>
</organism>
<dbReference type="PANTHER" id="PTHR38731">
    <property type="entry name" value="LIPL45-RELATED LIPOPROTEIN-RELATED"/>
    <property type="match status" value="1"/>
</dbReference>
<sequence length="1357" mass="138260">MRDFEFHAGAAGAPEDVLHVASDAPIDIPDRAIFAAEYQREGHDLVIETTGQPDLRLVDYFRADAPPDLIADNGAVLRGDLAARLAGPIAPGQYAQAGGPDGADPIGQVETLQGVAFAERVDGTRVQLDIGAKIYENDVLITDGGGKMSVTFADGTIFTLAANSRMVIDDLVYDPDASEGNGGAFSLVEGGFVFIAGEVAKTGGMDVNTPTATMGIRGTTVLVEITTLDGVSTVEVSLNTDPDGGTGMIELRDLSGNLIATIDSTDTKWIVSPVEGETREVVRTADDLADDQALLLDAARAYALAFERVEAGGTFVELSSSSGGSEPDGVDTETGTQGNDSDPDDGTPPSGDGSGGGTGGSGGGTTGAPLNTLPEAGDDEATGPEDGTITGNVLANDSDADAHPVSVIVNSLPQNGTLDLDNASGAYTYTPDADFSGTDGFTYTISDGNGGTDTASVTLTVTSVQDAPVATDDEITVAEDSGALSFNVLDNDSDADTGDTLTLAAPVTDGFVTIAQDGTVSGTPPADYTGTQVISYTVTDGNGNSDTADLTVTVTSVNDPPVAVDETAETDEDTAVEITPDFAALDVDGDTVTVASVSNGSHGVVTHDGDGTFTYTPTDDFNGTDSFTYTVTDGNGASDSGTITVTVAPVNDAPEATDETVAGDEDNVLTVTPAFDATDVDGDDVSILSVTDGAHGTVEIGPNGELRYTPDANFFGSDSFTYTVTDGAGATDTGSVDVSVAAVNDAPVADDATIEVDAGEVFAGTATASDVEGDDLTFSMGTGPAHGTVTVHGDGSYTYEADAGFFGLDSFEVVVSDGTATDTATISVEVDQQTDDSETVTLKVSEEAEGGNPAGNVAIGVNDVQSDVINISFALDGSGSIGSTNFETMKAAVYATIQDLAKAFEGSDTVVNIQILHYDSGIERYSNDEIIDTEGDSHTQPNSADFTLANAETVVLPFIDALTYNGGGTSWGPPIDRANDFFNPSDPDTTNLLYFITDGAPSDNWSSSRDALEAATPNLEIETFWIGDNVSQSDLDRLEDLDSDGSSIEVDNTDSLYAAFNSSGLLAAKLVDFALKLDADGTGPQVIADEDSPALVSDGLNYDLALADIDGIGDLLGEDNLFNATATFDLDGDTDTTDDQVTINSVELISKNAAAQDVAGTAKSDLLLGSDLADDISGGDGNDVILGFGGDDVLSGGAGDDFIHAGDGDDTLIEDLGADSYDGGAGRDLLAFATGIHADGDLIATLAGSDIEAVDLSNGEADALSISHDDVIALSTTADTDLETLLDAALAESATILGEAGDSVTLEAGASGDWVLDQAGVADGNGNTLDIYQYVDGGTVLATLGIDDEVTVQPAIA</sequence>
<dbReference type="GO" id="GO:0007156">
    <property type="term" value="P:homophilic cell adhesion via plasma membrane adhesion molecules"/>
    <property type="evidence" value="ECO:0007669"/>
    <property type="project" value="InterPro"/>
</dbReference>
<keyword evidence="5" id="KW-1185">Reference proteome</keyword>
<feature type="domain" description="VWFA" evidence="2">
    <location>
        <begin position="870"/>
        <end position="1070"/>
    </location>
</feature>
<dbReference type="Gene3D" id="3.40.50.410">
    <property type="entry name" value="von Willebrand factor, type A domain"/>
    <property type="match status" value="1"/>
</dbReference>
<comment type="caution">
    <text evidence="4">The sequence shown here is derived from an EMBL/GenBank/DDBJ whole genome shotgun (WGS) entry which is preliminary data.</text>
</comment>
<dbReference type="Gene3D" id="2.60.40.10">
    <property type="entry name" value="Immunoglobulins"/>
    <property type="match status" value="1"/>
</dbReference>
<evidence type="ECO:0000259" key="3">
    <source>
        <dbReference type="PROSITE" id="PS50268"/>
    </source>
</evidence>
<evidence type="ECO:0000259" key="2">
    <source>
        <dbReference type="PROSITE" id="PS50234"/>
    </source>
</evidence>
<dbReference type="GO" id="GO:0016020">
    <property type="term" value="C:membrane"/>
    <property type="evidence" value="ECO:0007669"/>
    <property type="project" value="InterPro"/>
</dbReference>
<evidence type="ECO:0000313" key="5">
    <source>
        <dbReference type="Proteomes" id="UP000467322"/>
    </source>
</evidence>
<dbReference type="InterPro" id="IPR001343">
    <property type="entry name" value="Hemolysn_Ca-bd"/>
</dbReference>
<dbReference type="Proteomes" id="UP000467322">
    <property type="component" value="Unassembled WGS sequence"/>
</dbReference>
<dbReference type="GO" id="GO:0005509">
    <property type="term" value="F:calcium ion binding"/>
    <property type="evidence" value="ECO:0007669"/>
    <property type="project" value="InterPro"/>
</dbReference>
<dbReference type="InterPro" id="IPR011049">
    <property type="entry name" value="Serralysin-like_metalloprot_C"/>
</dbReference>
<evidence type="ECO:0000313" key="4">
    <source>
        <dbReference type="EMBL" id="MZR14659.1"/>
    </source>
</evidence>
<dbReference type="CDD" id="cd00198">
    <property type="entry name" value="vWFA"/>
    <property type="match status" value="1"/>
</dbReference>
<feature type="region of interest" description="Disordered" evidence="1">
    <location>
        <begin position="317"/>
        <end position="397"/>
    </location>
</feature>
<dbReference type="SUPFAM" id="SSF49313">
    <property type="entry name" value="Cadherin-like"/>
    <property type="match status" value="2"/>
</dbReference>
<dbReference type="PROSITE" id="PS50234">
    <property type="entry name" value="VWFA"/>
    <property type="match status" value="1"/>
</dbReference>
<dbReference type="SUPFAM" id="SSF53300">
    <property type="entry name" value="vWA-like"/>
    <property type="match status" value="1"/>
</dbReference>
<dbReference type="RefSeq" id="WP_161352763.1">
    <property type="nucleotide sequence ID" value="NZ_WTUX01000019.1"/>
</dbReference>
<dbReference type="SUPFAM" id="SSF51120">
    <property type="entry name" value="beta-Roll"/>
    <property type="match status" value="1"/>
</dbReference>
<accession>A0A845M6I4</accession>
<dbReference type="Gene3D" id="2.60.40.3440">
    <property type="match status" value="4"/>
</dbReference>
<dbReference type="InterPro" id="IPR015919">
    <property type="entry name" value="Cadherin-like_sf"/>
</dbReference>
<name>A0A845M6I4_9RHOB</name>
<gene>
    <name evidence="4" type="ORF">GQE99_16690</name>
</gene>
<dbReference type="InterPro" id="IPR002035">
    <property type="entry name" value="VWF_A"/>
</dbReference>
<dbReference type="InterPro" id="IPR036465">
    <property type="entry name" value="vWFA_dom_sf"/>
</dbReference>
<feature type="compositionally biased region" description="Gly residues" evidence="1">
    <location>
        <begin position="352"/>
        <end position="366"/>
    </location>
</feature>
<dbReference type="EMBL" id="WTUX01000019">
    <property type="protein sequence ID" value="MZR14659.1"/>
    <property type="molecule type" value="Genomic_DNA"/>
</dbReference>
<dbReference type="InterPro" id="IPR018511">
    <property type="entry name" value="Hemolysin-typ_Ca-bd_CS"/>
</dbReference>
<protein>
    <submittedName>
        <fullName evidence="4">Tandem-95 repeat protein</fullName>
    </submittedName>
</protein>
<evidence type="ECO:0000256" key="1">
    <source>
        <dbReference type="SAM" id="MobiDB-lite"/>
    </source>
</evidence>